<dbReference type="RefSeq" id="WP_345256862.1">
    <property type="nucleotide sequence ID" value="NZ_BAABGY010000009.1"/>
</dbReference>
<name>A0ABP8HCD4_9BACT</name>
<keyword evidence="3" id="KW-1185">Reference proteome</keyword>
<comment type="caution">
    <text evidence="2">The sequence shown here is derived from an EMBL/GenBank/DDBJ whole genome shotgun (WGS) entry which is preliminary data.</text>
</comment>
<organism evidence="2 3">
    <name type="scientific">Flaviaesturariibacter amylovorans</name>
    <dbReference type="NCBI Taxonomy" id="1084520"/>
    <lineage>
        <taxon>Bacteria</taxon>
        <taxon>Pseudomonadati</taxon>
        <taxon>Bacteroidota</taxon>
        <taxon>Chitinophagia</taxon>
        <taxon>Chitinophagales</taxon>
        <taxon>Chitinophagaceae</taxon>
        <taxon>Flaviaestuariibacter</taxon>
    </lineage>
</organism>
<proteinExistence type="predicted"/>
<sequence>MGLLLLIVVVTVPAWLFNQWLLRRLRPRESFRKFLLYLAISLLTAFIYTFIFVWLIGRYLPARPH</sequence>
<dbReference type="EMBL" id="BAABGY010000009">
    <property type="protein sequence ID" value="GAA4337180.1"/>
    <property type="molecule type" value="Genomic_DNA"/>
</dbReference>
<keyword evidence="1" id="KW-1133">Transmembrane helix</keyword>
<evidence type="ECO:0000256" key="1">
    <source>
        <dbReference type="SAM" id="Phobius"/>
    </source>
</evidence>
<accession>A0ABP8HCD4</accession>
<keyword evidence="1" id="KW-0472">Membrane</keyword>
<protein>
    <recommendedName>
        <fullName evidence="4">DUF1146 domain-containing protein</fullName>
    </recommendedName>
</protein>
<keyword evidence="1" id="KW-0812">Transmembrane</keyword>
<feature type="transmembrane region" description="Helical" evidence="1">
    <location>
        <begin position="34"/>
        <end position="56"/>
    </location>
</feature>
<dbReference type="Proteomes" id="UP001501725">
    <property type="component" value="Unassembled WGS sequence"/>
</dbReference>
<gene>
    <name evidence="2" type="ORF">GCM10023184_32870</name>
</gene>
<evidence type="ECO:0000313" key="3">
    <source>
        <dbReference type="Proteomes" id="UP001501725"/>
    </source>
</evidence>
<feature type="transmembrane region" description="Helical" evidence="1">
    <location>
        <begin position="6"/>
        <end position="22"/>
    </location>
</feature>
<evidence type="ECO:0008006" key="4">
    <source>
        <dbReference type="Google" id="ProtNLM"/>
    </source>
</evidence>
<evidence type="ECO:0000313" key="2">
    <source>
        <dbReference type="EMBL" id="GAA4337180.1"/>
    </source>
</evidence>
<reference evidence="3" key="1">
    <citation type="journal article" date="2019" name="Int. J. Syst. Evol. Microbiol.">
        <title>The Global Catalogue of Microorganisms (GCM) 10K type strain sequencing project: providing services to taxonomists for standard genome sequencing and annotation.</title>
        <authorList>
            <consortium name="The Broad Institute Genomics Platform"/>
            <consortium name="The Broad Institute Genome Sequencing Center for Infectious Disease"/>
            <person name="Wu L."/>
            <person name="Ma J."/>
        </authorList>
    </citation>
    <scope>NUCLEOTIDE SEQUENCE [LARGE SCALE GENOMIC DNA]</scope>
    <source>
        <strain evidence="3">JCM 17919</strain>
    </source>
</reference>